<dbReference type="Proteomes" id="UP001242480">
    <property type="component" value="Unassembled WGS sequence"/>
</dbReference>
<comment type="caution">
    <text evidence="2">The sequence shown here is derived from an EMBL/GenBank/DDBJ whole genome shotgun (WGS) entry which is preliminary data.</text>
</comment>
<evidence type="ECO:0000259" key="1">
    <source>
        <dbReference type="Pfam" id="PF04773"/>
    </source>
</evidence>
<accession>A0ABU0JPR6</accession>
<dbReference type="InterPro" id="IPR006860">
    <property type="entry name" value="FecR"/>
</dbReference>
<dbReference type="Pfam" id="PF04773">
    <property type="entry name" value="FecR"/>
    <property type="match status" value="1"/>
</dbReference>
<organism evidence="2 3">
    <name type="scientific">Labrys wisconsinensis</name>
    <dbReference type="NCBI Taxonomy" id="425677"/>
    <lineage>
        <taxon>Bacteria</taxon>
        <taxon>Pseudomonadati</taxon>
        <taxon>Pseudomonadota</taxon>
        <taxon>Alphaproteobacteria</taxon>
        <taxon>Hyphomicrobiales</taxon>
        <taxon>Xanthobacteraceae</taxon>
        <taxon>Labrys</taxon>
    </lineage>
</organism>
<feature type="domain" description="FecR protein" evidence="1">
    <location>
        <begin position="62"/>
        <end position="157"/>
    </location>
</feature>
<dbReference type="RefSeq" id="WP_307285940.1">
    <property type="nucleotide sequence ID" value="NZ_JAUSVX010000030.1"/>
</dbReference>
<dbReference type="EMBL" id="JAUSVX010000030">
    <property type="protein sequence ID" value="MDQ0475142.1"/>
    <property type="molecule type" value="Genomic_DNA"/>
</dbReference>
<dbReference type="Gene3D" id="2.60.120.1440">
    <property type="match status" value="1"/>
</dbReference>
<sequence length="202" mass="21027">MLIDRRSVLIGVGLMGISPLAAQADLQIIEAGTVEAATGTSTGVLRGQKRTLAVGAKVFIDDTLGTGTGARLGVRLGEATRLLLGERTRVRIDKFLVDRGGDLVLERGAMLFDRPDEPQSGPLDVATPFGLIAARGTKFFAGPSEGSFGVFVEHGVVNVRTHAGAVELTAGLGTDIRSIKAAPSAPKPWSDLRIAQAQASVT</sequence>
<evidence type="ECO:0000313" key="3">
    <source>
        <dbReference type="Proteomes" id="UP001242480"/>
    </source>
</evidence>
<name>A0ABU0JPR6_9HYPH</name>
<gene>
    <name evidence="2" type="ORF">QO011_008184</name>
</gene>
<evidence type="ECO:0000313" key="2">
    <source>
        <dbReference type="EMBL" id="MDQ0475142.1"/>
    </source>
</evidence>
<proteinExistence type="predicted"/>
<reference evidence="2 3" key="1">
    <citation type="submission" date="2023-07" db="EMBL/GenBank/DDBJ databases">
        <title>Genomic Encyclopedia of Type Strains, Phase IV (KMG-IV): sequencing the most valuable type-strain genomes for metagenomic binning, comparative biology and taxonomic classification.</title>
        <authorList>
            <person name="Goeker M."/>
        </authorList>
    </citation>
    <scope>NUCLEOTIDE SEQUENCE [LARGE SCALE GENOMIC DNA]</scope>
    <source>
        <strain evidence="2 3">DSM 19619</strain>
    </source>
</reference>
<keyword evidence="3" id="KW-1185">Reference proteome</keyword>
<protein>
    <submittedName>
        <fullName evidence="2">Ferric-dicitrate binding protein FerR (Iron transport regulator)</fullName>
    </submittedName>
</protein>